<gene>
    <name evidence="2" type="ORF">A6768_12570</name>
</gene>
<evidence type="ECO:0000313" key="2">
    <source>
        <dbReference type="EMBL" id="ATI80743.1"/>
    </source>
</evidence>
<name>A0A291N058_SPHYA</name>
<dbReference type="Gene3D" id="3.30.70.100">
    <property type="match status" value="1"/>
</dbReference>
<protein>
    <recommendedName>
        <fullName evidence="1">EthD domain-containing protein</fullName>
    </recommendedName>
</protein>
<dbReference type="Pfam" id="PF07110">
    <property type="entry name" value="EthD"/>
    <property type="match status" value="1"/>
</dbReference>
<accession>A0A291N058</accession>
<dbReference type="InterPro" id="IPR009799">
    <property type="entry name" value="EthD_dom"/>
</dbReference>
<dbReference type="AlphaFoldDB" id="A0A291N058"/>
<dbReference type="RefSeq" id="WP_097383868.1">
    <property type="nucleotide sequence ID" value="NZ_CP023741.1"/>
</dbReference>
<organism evidence="2 3">
    <name type="scientific">Sphingobium yanoikuyae</name>
    <name type="common">Sphingomonas yanoikuyae</name>
    <dbReference type="NCBI Taxonomy" id="13690"/>
    <lineage>
        <taxon>Bacteria</taxon>
        <taxon>Pseudomonadati</taxon>
        <taxon>Pseudomonadota</taxon>
        <taxon>Alphaproteobacteria</taxon>
        <taxon>Sphingomonadales</taxon>
        <taxon>Sphingomonadaceae</taxon>
        <taxon>Sphingobium</taxon>
    </lineage>
</organism>
<sequence length="210" mass="22865">MKTVVLMRALGKDLMPELPIWLADRPWAQEVSRMVVQRGIAAPVEEGGAAVQPIYQAVVEIWSDAPVLIEAEDLLNAIASIDIRVAQEVIGKAGNGPAPVGVTPGLSQLSFIQARSDMTRSEAERHWDEHIPLAREIHVGMARYVQDRLSTGAAEARPWFGMAHLHFPDAVALRDGLFRTPEDVAVITADVAEFVADHATMLAVEHVVKG</sequence>
<dbReference type="NCBIfam" id="TIGR02118">
    <property type="entry name" value="EthD family reductase"/>
    <property type="match status" value="1"/>
</dbReference>
<dbReference type="GeneID" id="57777662"/>
<dbReference type="Proteomes" id="UP000219422">
    <property type="component" value="Chromosome"/>
</dbReference>
<dbReference type="KEGG" id="sya:A6768_12570"/>
<evidence type="ECO:0000259" key="1">
    <source>
        <dbReference type="Pfam" id="PF07110"/>
    </source>
</evidence>
<evidence type="ECO:0000313" key="3">
    <source>
        <dbReference type="Proteomes" id="UP000219422"/>
    </source>
</evidence>
<dbReference type="InterPro" id="IPR011008">
    <property type="entry name" value="Dimeric_a/b-barrel"/>
</dbReference>
<proteinExistence type="predicted"/>
<reference evidence="2 3" key="1">
    <citation type="submission" date="2017-10" db="EMBL/GenBank/DDBJ databases">
        <title>Sphingobium yanoikuyae S72.</title>
        <authorList>
            <person name="Sanchez E."/>
            <person name="Bustos P."/>
            <person name="Mendoza P."/>
            <person name="Guo X."/>
            <person name="Mendoza A."/>
        </authorList>
    </citation>
    <scope>NUCLEOTIDE SEQUENCE [LARGE SCALE GENOMIC DNA]</scope>
    <source>
        <strain evidence="2 3">S72</strain>
    </source>
</reference>
<dbReference type="EMBL" id="CP023741">
    <property type="protein sequence ID" value="ATI80743.1"/>
    <property type="molecule type" value="Genomic_DNA"/>
</dbReference>
<feature type="domain" description="EthD" evidence="1">
    <location>
        <begin position="116"/>
        <end position="196"/>
    </location>
</feature>
<dbReference type="GO" id="GO:0016491">
    <property type="term" value="F:oxidoreductase activity"/>
    <property type="evidence" value="ECO:0007669"/>
    <property type="project" value="InterPro"/>
</dbReference>
<dbReference type="SUPFAM" id="SSF54909">
    <property type="entry name" value="Dimeric alpha+beta barrel"/>
    <property type="match status" value="1"/>
</dbReference>